<dbReference type="GO" id="GO:0003677">
    <property type="term" value="F:DNA binding"/>
    <property type="evidence" value="ECO:0007669"/>
    <property type="project" value="UniProtKB-KW"/>
</dbReference>
<evidence type="ECO:0000256" key="3">
    <source>
        <dbReference type="ARBA" id="ARBA00023163"/>
    </source>
</evidence>
<gene>
    <name evidence="5" type="ORF">BU204_10620</name>
</gene>
<organism evidence="5 6">
    <name type="scientific">Actinophytocola xanthii</name>
    <dbReference type="NCBI Taxonomy" id="1912961"/>
    <lineage>
        <taxon>Bacteria</taxon>
        <taxon>Bacillati</taxon>
        <taxon>Actinomycetota</taxon>
        <taxon>Actinomycetes</taxon>
        <taxon>Pseudonocardiales</taxon>
        <taxon>Pseudonocardiaceae</taxon>
    </lineage>
</organism>
<dbReference type="Pfam" id="PF00392">
    <property type="entry name" value="GntR"/>
    <property type="match status" value="1"/>
</dbReference>
<dbReference type="RefSeq" id="WP_075125449.1">
    <property type="nucleotide sequence ID" value="NZ_MSIE01000015.1"/>
</dbReference>
<evidence type="ECO:0000313" key="5">
    <source>
        <dbReference type="EMBL" id="OLF17657.1"/>
    </source>
</evidence>
<dbReference type="AlphaFoldDB" id="A0A1Q8CTI3"/>
<keyword evidence="2" id="KW-0238">DNA-binding</keyword>
<dbReference type="InterPro" id="IPR011663">
    <property type="entry name" value="UTRA"/>
</dbReference>
<dbReference type="SUPFAM" id="SSF46785">
    <property type="entry name" value="Winged helix' DNA-binding domain"/>
    <property type="match status" value="1"/>
</dbReference>
<proteinExistence type="predicted"/>
<dbReference type="PANTHER" id="PTHR44846:SF16">
    <property type="entry name" value="TRANSCRIPTIONAL REGULATOR PHNF-RELATED"/>
    <property type="match status" value="1"/>
</dbReference>
<dbReference type="OrthoDB" id="3579313at2"/>
<dbReference type="SUPFAM" id="SSF64288">
    <property type="entry name" value="Chorismate lyase-like"/>
    <property type="match status" value="1"/>
</dbReference>
<evidence type="ECO:0000259" key="4">
    <source>
        <dbReference type="PROSITE" id="PS50949"/>
    </source>
</evidence>
<accession>A0A1Q8CTI3</accession>
<dbReference type="Gene3D" id="3.40.1410.10">
    <property type="entry name" value="Chorismate lyase-like"/>
    <property type="match status" value="1"/>
</dbReference>
<dbReference type="GO" id="GO:0003700">
    <property type="term" value="F:DNA-binding transcription factor activity"/>
    <property type="evidence" value="ECO:0007669"/>
    <property type="project" value="InterPro"/>
</dbReference>
<sequence>MPSPGRGLPPLELPRGALDPESVPLYERIAGRLWDDLRANGARAGDRLPSERVLADRYHASRVTMRSALAFLAEHGAVQAAPARGWFVAGEVTAATATTHVEGFADYARKHRIPLSTQVLLSHVRPCTVREAQRLRIAPGANLFEMRRLRSLNGMVVTLEHNRLPLALCPDLVDTDFTSASLYATLLTADPPQIPRRAEYAVEARPPSREENRLLELEGTSVPVLMARQLTYSQHGHPLELTDQAYRGDRYQFRAVIT</sequence>
<dbReference type="Gene3D" id="1.10.10.10">
    <property type="entry name" value="Winged helix-like DNA-binding domain superfamily/Winged helix DNA-binding domain"/>
    <property type="match status" value="1"/>
</dbReference>
<dbReference type="SMART" id="SM00866">
    <property type="entry name" value="UTRA"/>
    <property type="match status" value="1"/>
</dbReference>
<dbReference type="InterPro" id="IPR028978">
    <property type="entry name" value="Chorismate_lyase_/UTRA_dom_sf"/>
</dbReference>
<keyword evidence="1" id="KW-0805">Transcription regulation</keyword>
<dbReference type="SMART" id="SM00345">
    <property type="entry name" value="HTH_GNTR"/>
    <property type="match status" value="1"/>
</dbReference>
<protein>
    <submittedName>
        <fullName evidence="5">GntR family transcriptional regulator</fullName>
    </submittedName>
</protein>
<evidence type="ECO:0000256" key="1">
    <source>
        <dbReference type="ARBA" id="ARBA00023015"/>
    </source>
</evidence>
<dbReference type="InterPro" id="IPR000524">
    <property type="entry name" value="Tscrpt_reg_HTH_GntR"/>
</dbReference>
<keyword evidence="3" id="KW-0804">Transcription</keyword>
<dbReference type="STRING" id="1912961.BU204_10620"/>
<comment type="caution">
    <text evidence="5">The sequence shown here is derived from an EMBL/GenBank/DDBJ whole genome shotgun (WGS) entry which is preliminary data.</text>
</comment>
<dbReference type="PRINTS" id="PR00035">
    <property type="entry name" value="HTHGNTR"/>
</dbReference>
<dbReference type="Pfam" id="PF07702">
    <property type="entry name" value="UTRA"/>
    <property type="match status" value="1"/>
</dbReference>
<dbReference type="PROSITE" id="PS50949">
    <property type="entry name" value="HTH_GNTR"/>
    <property type="match status" value="1"/>
</dbReference>
<dbReference type="InterPro" id="IPR050679">
    <property type="entry name" value="Bact_HTH_transcr_reg"/>
</dbReference>
<evidence type="ECO:0000256" key="2">
    <source>
        <dbReference type="ARBA" id="ARBA00023125"/>
    </source>
</evidence>
<dbReference type="CDD" id="cd07377">
    <property type="entry name" value="WHTH_GntR"/>
    <property type="match status" value="1"/>
</dbReference>
<dbReference type="Proteomes" id="UP000185596">
    <property type="component" value="Unassembled WGS sequence"/>
</dbReference>
<reference evidence="5 6" key="1">
    <citation type="submission" date="2016-12" db="EMBL/GenBank/DDBJ databases">
        <title>The draft genome sequence of Actinophytocola sp. 11-183.</title>
        <authorList>
            <person name="Wang W."/>
            <person name="Yuan L."/>
        </authorList>
    </citation>
    <scope>NUCLEOTIDE SEQUENCE [LARGE SCALE GENOMIC DNA]</scope>
    <source>
        <strain evidence="5 6">11-183</strain>
    </source>
</reference>
<feature type="domain" description="HTH gntR-type" evidence="4">
    <location>
        <begin position="23"/>
        <end position="91"/>
    </location>
</feature>
<dbReference type="InterPro" id="IPR036390">
    <property type="entry name" value="WH_DNA-bd_sf"/>
</dbReference>
<evidence type="ECO:0000313" key="6">
    <source>
        <dbReference type="Proteomes" id="UP000185596"/>
    </source>
</evidence>
<dbReference type="EMBL" id="MSIE01000015">
    <property type="protein sequence ID" value="OLF17657.1"/>
    <property type="molecule type" value="Genomic_DNA"/>
</dbReference>
<name>A0A1Q8CTI3_9PSEU</name>
<dbReference type="PANTHER" id="PTHR44846">
    <property type="entry name" value="MANNOSYL-D-GLYCERATE TRANSPORT/METABOLISM SYSTEM REPRESSOR MNGR-RELATED"/>
    <property type="match status" value="1"/>
</dbReference>
<keyword evidence="6" id="KW-1185">Reference proteome</keyword>
<dbReference type="InterPro" id="IPR036388">
    <property type="entry name" value="WH-like_DNA-bd_sf"/>
</dbReference>